<keyword evidence="2" id="KW-1185">Reference proteome</keyword>
<reference evidence="1 2" key="1">
    <citation type="submission" date="2019-02" db="EMBL/GenBank/DDBJ databases">
        <title>Kribbella capetownensis sp. nov. and Kribbella speibonae sp. nov., isolated from soil.</title>
        <authorList>
            <person name="Curtis S.M."/>
            <person name="Norton I."/>
            <person name="Everest G.J."/>
            <person name="Meyers P.R."/>
        </authorList>
    </citation>
    <scope>NUCLEOTIDE SEQUENCE [LARGE SCALE GENOMIC DNA]</scope>
    <source>
        <strain evidence="1 2">NRRL B-24813</strain>
    </source>
</reference>
<accession>A0A4R0JIR7</accession>
<evidence type="ECO:0000313" key="1">
    <source>
        <dbReference type="EMBL" id="TCC46963.1"/>
    </source>
</evidence>
<protein>
    <submittedName>
        <fullName evidence="1">DUF2397 family protein</fullName>
    </submittedName>
</protein>
<dbReference type="EMBL" id="SJKB01000032">
    <property type="protein sequence ID" value="TCC46963.1"/>
    <property type="molecule type" value="Genomic_DNA"/>
</dbReference>
<dbReference type="AlphaFoldDB" id="A0A4R0JIR7"/>
<gene>
    <name evidence="1" type="ORF">E0H73_43660</name>
</gene>
<dbReference type="OrthoDB" id="5508807at2"/>
<comment type="caution">
    <text evidence="1">The sequence shown here is derived from an EMBL/GenBank/DDBJ whole genome shotgun (WGS) entry which is preliminary data.</text>
</comment>
<dbReference type="InterPro" id="IPR013493">
    <property type="entry name" value="CHP02677"/>
</dbReference>
<dbReference type="Proteomes" id="UP000291144">
    <property type="component" value="Unassembled WGS sequence"/>
</dbReference>
<proteinExistence type="predicted"/>
<sequence length="72" mass="7467">MLLDTGGAVTRRAEQIRLAGAIERAPSDEAAGQIWETAAGALLDRHLLLVPESADDHGLCWFDAPAAGIGAS</sequence>
<dbReference type="Pfam" id="PF09660">
    <property type="entry name" value="DUF2397"/>
    <property type="match status" value="1"/>
</dbReference>
<name>A0A4R0JIR7_9ACTN</name>
<evidence type="ECO:0000313" key="2">
    <source>
        <dbReference type="Proteomes" id="UP000291144"/>
    </source>
</evidence>
<organism evidence="1 2">
    <name type="scientific">Kribbella pittospori</name>
    <dbReference type="NCBI Taxonomy" id="722689"/>
    <lineage>
        <taxon>Bacteria</taxon>
        <taxon>Bacillati</taxon>
        <taxon>Actinomycetota</taxon>
        <taxon>Actinomycetes</taxon>
        <taxon>Propionibacteriales</taxon>
        <taxon>Kribbellaceae</taxon>
        <taxon>Kribbella</taxon>
    </lineage>
</organism>